<evidence type="ECO:0000313" key="2">
    <source>
        <dbReference type="EMBL" id="PRX22919.1"/>
    </source>
</evidence>
<evidence type="ECO:0008006" key="4">
    <source>
        <dbReference type="Google" id="ProtNLM"/>
    </source>
</evidence>
<dbReference type="AlphaFoldDB" id="A0A2T0KHJ6"/>
<gene>
    <name evidence="2" type="ORF">CLV67_104447</name>
</gene>
<dbReference type="EMBL" id="PVMZ01000004">
    <property type="protein sequence ID" value="PRX22919.1"/>
    <property type="molecule type" value="Genomic_DNA"/>
</dbReference>
<accession>A0A2T0KHJ6</accession>
<evidence type="ECO:0000313" key="3">
    <source>
        <dbReference type="Proteomes" id="UP000239415"/>
    </source>
</evidence>
<organism evidence="2 3">
    <name type="scientific">Actinoplanes italicus</name>
    <dbReference type="NCBI Taxonomy" id="113567"/>
    <lineage>
        <taxon>Bacteria</taxon>
        <taxon>Bacillati</taxon>
        <taxon>Actinomycetota</taxon>
        <taxon>Actinomycetes</taxon>
        <taxon>Micromonosporales</taxon>
        <taxon>Micromonosporaceae</taxon>
        <taxon>Actinoplanes</taxon>
    </lineage>
</organism>
<comment type="caution">
    <text evidence="2">The sequence shown here is derived from an EMBL/GenBank/DDBJ whole genome shotgun (WGS) entry which is preliminary data.</text>
</comment>
<name>A0A2T0KHJ6_9ACTN</name>
<feature type="signal peptide" evidence="1">
    <location>
        <begin position="1"/>
        <end position="29"/>
    </location>
</feature>
<feature type="chain" id="PRO_5015467217" description="Secreted protein" evidence="1">
    <location>
        <begin position="30"/>
        <end position="146"/>
    </location>
</feature>
<keyword evidence="1" id="KW-0732">Signal</keyword>
<protein>
    <recommendedName>
        <fullName evidence="4">Secreted protein</fullName>
    </recommendedName>
</protein>
<sequence>MRFMRKRVLAAAALFGLLGSLVAAGPAQAAPSVLNQSQVNETTNRTTPRGPYTTRFGVTIELRAGWYQGFQYGWARVSASSRWQEDDVIWLRIYRNGSREFTHPSFNDGSGQTSTHTAGQITLADPNYRFSACLQRGNEYDCTSEW</sequence>
<dbReference type="RefSeq" id="WP_146169089.1">
    <property type="nucleotide sequence ID" value="NZ_BOMO01000022.1"/>
</dbReference>
<reference evidence="2 3" key="1">
    <citation type="submission" date="2018-03" db="EMBL/GenBank/DDBJ databases">
        <title>Genomic Encyclopedia of Archaeal and Bacterial Type Strains, Phase II (KMG-II): from individual species to whole genera.</title>
        <authorList>
            <person name="Goeker M."/>
        </authorList>
    </citation>
    <scope>NUCLEOTIDE SEQUENCE [LARGE SCALE GENOMIC DNA]</scope>
    <source>
        <strain evidence="2 3">DSM 43146</strain>
    </source>
</reference>
<dbReference type="Proteomes" id="UP000239415">
    <property type="component" value="Unassembled WGS sequence"/>
</dbReference>
<evidence type="ECO:0000256" key="1">
    <source>
        <dbReference type="SAM" id="SignalP"/>
    </source>
</evidence>
<keyword evidence="3" id="KW-1185">Reference proteome</keyword>
<dbReference type="OrthoDB" id="3538827at2"/>
<proteinExistence type="predicted"/>